<dbReference type="PANTHER" id="PTHR37951">
    <property type="entry name" value="CYTOPLASMIC PROTEIN-RELATED"/>
    <property type="match status" value="1"/>
</dbReference>
<evidence type="ECO:0000313" key="4">
    <source>
        <dbReference type="Proteomes" id="UP001209535"/>
    </source>
</evidence>
<gene>
    <name evidence="3" type="primary">tssA</name>
    <name evidence="3" type="ORF">OEZ60_17985</name>
</gene>
<evidence type="ECO:0000256" key="1">
    <source>
        <dbReference type="SAM" id="MobiDB-lite"/>
    </source>
</evidence>
<keyword evidence="4" id="KW-1185">Reference proteome</keyword>
<organism evidence="3 4">
    <name type="scientific">Albidovulum salinarum</name>
    <dbReference type="NCBI Taxonomy" id="2984153"/>
    <lineage>
        <taxon>Bacteria</taxon>
        <taxon>Pseudomonadati</taxon>
        <taxon>Pseudomonadota</taxon>
        <taxon>Alphaproteobacteria</taxon>
        <taxon>Rhodobacterales</taxon>
        <taxon>Paracoccaceae</taxon>
        <taxon>Albidovulum</taxon>
    </lineage>
</organism>
<feature type="domain" description="ImpA N-terminal" evidence="2">
    <location>
        <begin position="7"/>
        <end position="129"/>
    </location>
</feature>
<reference evidence="3 4" key="1">
    <citation type="submission" date="2022-10" db="EMBL/GenBank/DDBJ databases">
        <title>Defluviimonas sp. nov., isolated from ocean surface sediments.</title>
        <authorList>
            <person name="He W."/>
            <person name="Wang L."/>
            <person name="Zhang D.-F."/>
        </authorList>
    </citation>
    <scope>NUCLEOTIDE SEQUENCE [LARGE SCALE GENOMIC DNA]</scope>
    <source>
        <strain evidence="3 4">WL0024</strain>
    </source>
</reference>
<comment type="caution">
    <text evidence="3">The sequence shown here is derived from an EMBL/GenBank/DDBJ whole genome shotgun (WGS) entry which is preliminary data.</text>
</comment>
<feature type="compositionally biased region" description="Acidic residues" evidence="1">
    <location>
        <begin position="246"/>
        <end position="259"/>
    </location>
</feature>
<feature type="region of interest" description="Disordered" evidence="1">
    <location>
        <begin position="244"/>
        <end position="285"/>
    </location>
</feature>
<accession>A0ABT2XA34</accession>
<dbReference type="RefSeq" id="WP_263339203.1">
    <property type="nucleotide sequence ID" value="NZ_JAOVQO010000018.1"/>
</dbReference>
<dbReference type="InterPro" id="IPR017740">
    <property type="entry name" value="TssA-like"/>
</dbReference>
<dbReference type="NCBIfam" id="TIGR03363">
    <property type="entry name" value="VI_chp_8"/>
    <property type="match status" value="1"/>
</dbReference>
<evidence type="ECO:0000313" key="3">
    <source>
        <dbReference type="EMBL" id="MCU9849892.1"/>
    </source>
</evidence>
<protein>
    <submittedName>
        <fullName evidence="3">Type VI secretion system protein TssA</fullName>
    </submittedName>
</protein>
<dbReference type="PANTHER" id="PTHR37951:SF1">
    <property type="entry name" value="TYPE VI SECRETION SYSTEM COMPONENT TSSA1"/>
    <property type="match status" value="1"/>
</dbReference>
<evidence type="ECO:0000259" key="2">
    <source>
        <dbReference type="Pfam" id="PF06812"/>
    </source>
</evidence>
<dbReference type="Proteomes" id="UP001209535">
    <property type="component" value="Unassembled WGS sequence"/>
</dbReference>
<dbReference type="Pfam" id="PF06812">
    <property type="entry name" value="ImpA_N"/>
    <property type="match status" value="1"/>
</dbReference>
<sequence>MPISDFLAAISDAAPSGENVEYDMSFTEMELAGQYGEETQVGDVVREAEEPDWKELVGKAEAVLRQSHDLRAAVYLAEAQLHLKGLAAFVEVTGLIRGYLEQYWDSCHPQLDEDDGDATMRINAVQGLADTSRMLRALRRAALTDSRVFGRMSLRDVEIADGKVSPPAGMETVPDSGAVSAAFQDTDDEVLAKAAAAATAALADLRAIDAVFTDKTPGEGPQLDPALDALKAIGAVYKRFGASGDAEGESADNAGEESETPSAAAEGGAPRAAAGRSGGGAISSPSDVTAALDRIIAYYGRSEPSSPVPILLERAKRLVNADFLTIIADMAKDGLEEVHRIGGIKRRDDDY</sequence>
<name>A0ABT2XA34_9RHOB</name>
<feature type="compositionally biased region" description="Low complexity" evidence="1">
    <location>
        <begin position="261"/>
        <end position="275"/>
    </location>
</feature>
<proteinExistence type="predicted"/>
<dbReference type="InterPro" id="IPR010657">
    <property type="entry name" value="ImpA_N"/>
</dbReference>
<dbReference type="EMBL" id="JAOVQO010000018">
    <property type="protein sequence ID" value="MCU9849892.1"/>
    <property type="molecule type" value="Genomic_DNA"/>
</dbReference>